<protein>
    <submittedName>
        <fullName evidence="1">Uncharacterized protein</fullName>
    </submittedName>
</protein>
<dbReference type="EMBL" id="CAKOAT010051821">
    <property type="protein sequence ID" value="CAH8297454.1"/>
    <property type="molecule type" value="Genomic_DNA"/>
</dbReference>
<dbReference type="AlphaFoldDB" id="A0ABC8ISC1"/>
<evidence type="ECO:0000313" key="2">
    <source>
        <dbReference type="Proteomes" id="UP001642260"/>
    </source>
</evidence>
<reference evidence="1 2" key="1">
    <citation type="submission" date="2022-03" db="EMBL/GenBank/DDBJ databases">
        <authorList>
            <person name="Macdonald S."/>
            <person name="Ahmed S."/>
            <person name="Newling K."/>
        </authorList>
    </citation>
    <scope>NUCLEOTIDE SEQUENCE [LARGE SCALE GENOMIC DNA]</scope>
</reference>
<evidence type="ECO:0000313" key="1">
    <source>
        <dbReference type="EMBL" id="CAH8297454.1"/>
    </source>
</evidence>
<sequence length="134" mass="15200">MLLIDEKSSQLTLLQGTTLNLQIQPAGLPRHREHIISFTVEPVAIAELKEFILTAQPQSCEQSVGQRGLSLKLRVWIGGKHVEGNVETELESSEMERRVRCLATKGSERMRFETCPSKKNDLVEVKACKRREEE</sequence>
<organism evidence="1 2">
    <name type="scientific">Eruca vesicaria subsp. sativa</name>
    <name type="common">Garden rocket</name>
    <name type="synonym">Eruca sativa</name>
    <dbReference type="NCBI Taxonomy" id="29727"/>
    <lineage>
        <taxon>Eukaryota</taxon>
        <taxon>Viridiplantae</taxon>
        <taxon>Streptophyta</taxon>
        <taxon>Embryophyta</taxon>
        <taxon>Tracheophyta</taxon>
        <taxon>Spermatophyta</taxon>
        <taxon>Magnoliopsida</taxon>
        <taxon>eudicotyledons</taxon>
        <taxon>Gunneridae</taxon>
        <taxon>Pentapetalae</taxon>
        <taxon>rosids</taxon>
        <taxon>malvids</taxon>
        <taxon>Brassicales</taxon>
        <taxon>Brassicaceae</taxon>
        <taxon>Brassiceae</taxon>
        <taxon>Eruca</taxon>
    </lineage>
</organism>
<accession>A0ABC8ISC1</accession>
<comment type="caution">
    <text evidence="1">The sequence shown here is derived from an EMBL/GenBank/DDBJ whole genome shotgun (WGS) entry which is preliminary data.</text>
</comment>
<dbReference type="Proteomes" id="UP001642260">
    <property type="component" value="Unassembled WGS sequence"/>
</dbReference>
<keyword evidence="2" id="KW-1185">Reference proteome</keyword>
<proteinExistence type="predicted"/>
<gene>
    <name evidence="1" type="ORF">ERUC_LOCUS2182</name>
</gene>
<name>A0ABC8ISC1_ERUVS</name>